<dbReference type="EMBL" id="VOPL01000018">
    <property type="protein sequence ID" value="TXB63536.1"/>
    <property type="molecule type" value="Genomic_DNA"/>
</dbReference>
<keyword evidence="2" id="KW-0540">Nuclease</keyword>
<dbReference type="PROSITE" id="PS51192">
    <property type="entry name" value="HELICASE_ATP_BIND_1"/>
    <property type="match status" value="1"/>
</dbReference>
<dbReference type="GO" id="GO:0005829">
    <property type="term" value="C:cytosol"/>
    <property type="evidence" value="ECO:0007669"/>
    <property type="project" value="TreeGrafter"/>
</dbReference>
<dbReference type="Pfam" id="PF04851">
    <property type="entry name" value="ResIII"/>
    <property type="match status" value="1"/>
</dbReference>
<dbReference type="Proteomes" id="UP000321562">
    <property type="component" value="Unassembled WGS sequence"/>
</dbReference>
<proteinExistence type="predicted"/>
<dbReference type="RefSeq" id="WP_147101501.1">
    <property type="nucleotide sequence ID" value="NZ_JBHUFH010000027.1"/>
</dbReference>
<keyword evidence="3" id="KW-1185">Reference proteome</keyword>
<dbReference type="InterPro" id="IPR014001">
    <property type="entry name" value="Helicase_ATP-bd"/>
</dbReference>
<dbReference type="InterPro" id="IPR027417">
    <property type="entry name" value="P-loop_NTPase"/>
</dbReference>
<evidence type="ECO:0000259" key="1">
    <source>
        <dbReference type="PROSITE" id="PS51192"/>
    </source>
</evidence>
<evidence type="ECO:0000313" key="2">
    <source>
        <dbReference type="EMBL" id="TXB63536.1"/>
    </source>
</evidence>
<dbReference type="InterPro" id="IPR050742">
    <property type="entry name" value="Helicase_Restrict-Modif_Enz"/>
</dbReference>
<sequence>MKLKDYQKASLATLRKFFEEARITGPKPAYETITAEPELAKRLKGYAAGYKPIKALPEVPYVCLRLPTGGGKTILAAHSITVAKDAWVEKDFPLVLWLVPTNTIRIQTAEALKNPRHPYRQVLDAAFEGRVRVFDIGDFTQITPHDLRSNLCVVVGTIQTLRVSNTDGRKVYAHHEMLEGHFSTVSPNTPGLERNDDGPNKGDIRFSFANLMHLHRPLVIMDEAHKAGTNLSQDVYERINPSALIEFTATPKGFNNILHSVTAQELKDEEMIKMPVVLDEAETWQGAVNSAILKRAELQEYADLDREGYIRPIVLFQAQKKGEDVTVDVLKQHLIDNENIDPAKIAVATGAQRDLDGIDLFKPDCSIEYVITIEALKEGWDCSFAYVFCSLANIRSSTDAEQLLGRVLRMPYAKKREEPALNKSYAKLVSKHFSEAAVSLRDKLVDMGFEESEAEANIEAEQPGLDDGLFGRQVRPRPTMTVELDASEDERREINIVAPGKIKVSAGDDGKTRIEFTGVPKPKDEERLFQMAPERLHGVLREKLDEFKAKHADDLAPAHLGEEFTVPRLMAHVQGELVFGDTDILMEYHDWSLADHPARLTKAEFDIVETTNTFEIDLDGNRLSISAADSSEQLSLDINVDDWTPNSLVRWLDGRVRDQWIGQAELLAWLNDVVTHLTRDRDIPLSQLMRCKFILARKLNEKIRGFRQMERDKVYQMNLFGPEARVEVSFDDGIRFFDEMYFDVPKYRGMYKFKHHFMGPDEVPTFDSKDGGEEVKCALALDALPKLKYWTRNVSRHPNSFSLPTSTDKFYPDFVAVMEDGRLLVVEYKGKQLSPEESRDSREKELIGQQWANASEGKAVFVMATMERGDPKEVREQVKNALGDHVLG</sequence>
<dbReference type="InterPro" id="IPR006935">
    <property type="entry name" value="Helicase/UvrB_N"/>
</dbReference>
<name>A0A5C6RMK9_9RHOB</name>
<protein>
    <submittedName>
        <fullName evidence="2">Restriction endonuclease subunit R</fullName>
    </submittedName>
</protein>
<dbReference type="GO" id="GO:0004519">
    <property type="term" value="F:endonuclease activity"/>
    <property type="evidence" value="ECO:0007669"/>
    <property type="project" value="UniProtKB-KW"/>
</dbReference>
<evidence type="ECO:0000313" key="3">
    <source>
        <dbReference type="Proteomes" id="UP000321562"/>
    </source>
</evidence>
<accession>A0A5C6RMK9</accession>
<dbReference type="GO" id="GO:0016787">
    <property type="term" value="F:hydrolase activity"/>
    <property type="evidence" value="ECO:0007669"/>
    <property type="project" value="InterPro"/>
</dbReference>
<dbReference type="GO" id="GO:0005524">
    <property type="term" value="F:ATP binding"/>
    <property type="evidence" value="ECO:0007669"/>
    <property type="project" value="InterPro"/>
</dbReference>
<keyword evidence="2" id="KW-0255">Endonuclease</keyword>
<dbReference type="Gene3D" id="3.40.50.300">
    <property type="entry name" value="P-loop containing nucleotide triphosphate hydrolases"/>
    <property type="match status" value="1"/>
</dbReference>
<reference evidence="2 3" key="1">
    <citation type="submission" date="2019-08" db="EMBL/GenBank/DDBJ databases">
        <authorList>
            <person name="Ye J."/>
        </authorList>
    </citation>
    <scope>NUCLEOTIDE SEQUENCE [LARGE SCALE GENOMIC DNA]</scope>
    <source>
        <strain evidence="2 3">TK008</strain>
    </source>
</reference>
<dbReference type="OrthoDB" id="9804145at2"/>
<keyword evidence="2" id="KW-0378">Hydrolase</keyword>
<gene>
    <name evidence="2" type="ORF">FQV27_18470</name>
</gene>
<organism evidence="2 3">
    <name type="scientific">Paracoccus aurantiacus</name>
    <dbReference type="NCBI Taxonomy" id="2599412"/>
    <lineage>
        <taxon>Bacteria</taxon>
        <taxon>Pseudomonadati</taxon>
        <taxon>Pseudomonadota</taxon>
        <taxon>Alphaproteobacteria</taxon>
        <taxon>Rhodobacterales</taxon>
        <taxon>Paracoccaceae</taxon>
        <taxon>Paracoccus</taxon>
    </lineage>
</organism>
<feature type="domain" description="Helicase ATP-binding" evidence="1">
    <location>
        <begin position="53"/>
        <end position="269"/>
    </location>
</feature>
<dbReference type="GO" id="GO:0003677">
    <property type="term" value="F:DNA binding"/>
    <property type="evidence" value="ECO:0007669"/>
    <property type="project" value="InterPro"/>
</dbReference>
<dbReference type="AlphaFoldDB" id="A0A5C6RMK9"/>
<dbReference type="SUPFAM" id="SSF52540">
    <property type="entry name" value="P-loop containing nucleoside triphosphate hydrolases"/>
    <property type="match status" value="1"/>
</dbReference>
<dbReference type="PANTHER" id="PTHR47396:SF1">
    <property type="entry name" value="ATP-DEPENDENT HELICASE IRC3-RELATED"/>
    <property type="match status" value="1"/>
</dbReference>
<dbReference type="PANTHER" id="PTHR47396">
    <property type="entry name" value="TYPE I RESTRICTION ENZYME ECOKI R PROTEIN"/>
    <property type="match status" value="1"/>
</dbReference>
<comment type="caution">
    <text evidence="2">The sequence shown here is derived from an EMBL/GenBank/DDBJ whole genome shotgun (WGS) entry which is preliminary data.</text>
</comment>